<dbReference type="EMBL" id="BMLB01000005">
    <property type="protein sequence ID" value="GGK75104.1"/>
    <property type="molecule type" value="Genomic_DNA"/>
</dbReference>
<feature type="compositionally biased region" description="Acidic residues" evidence="1">
    <location>
        <begin position="268"/>
        <end position="277"/>
    </location>
</feature>
<name>A0ABQ2FCC3_9MICO</name>
<keyword evidence="3" id="KW-1185">Reference proteome</keyword>
<organism evidence="2 3">
    <name type="scientific">Ornithinimicrobium pekingense</name>
    <dbReference type="NCBI Taxonomy" id="384677"/>
    <lineage>
        <taxon>Bacteria</taxon>
        <taxon>Bacillati</taxon>
        <taxon>Actinomycetota</taxon>
        <taxon>Actinomycetes</taxon>
        <taxon>Micrococcales</taxon>
        <taxon>Ornithinimicrobiaceae</taxon>
        <taxon>Ornithinimicrobium</taxon>
    </lineage>
</organism>
<comment type="caution">
    <text evidence="2">The sequence shown here is derived from an EMBL/GenBank/DDBJ whole genome shotgun (WGS) entry which is preliminary data.</text>
</comment>
<accession>A0ABQ2FCC3</accession>
<dbReference type="Proteomes" id="UP000662111">
    <property type="component" value="Unassembled WGS sequence"/>
</dbReference>
<evidence type="ECO:0000256" key="1">
    <source>
        <dbReference type="SAM" id="MobiDB-lite"/>
    </source>
</evidence>
<gene>
    <name evidence="2" type="ORF">GCM10011509_24720</name>
</gene>
<reference evidence="3" key="1">
    <citation type="journal article" date="2019" name="Int. J. Syst. Evol. Microbiol.">
        <title>The Global Catalogue of Microorganisms (GCM) 10K type strain sequencing project: providing services to taxonomists for standard genome sequencing and annotation.</title>
        <authorList>
            <consortium name="The Broad Institute Genomics Platform"/>
            <consortium name="The Broad Institute Genome Sequencing Center for Infectious Disease"/>
            <person name="Wu L."/>
            <person name="Ma J."/>
        </authorList>
    </citation>
    <scope>NUCLEOTIDE SEQUENCE [LARGE SCALE GENOMIC DNA]</scope>
    <source>
        <strain evidence="3">CGMCC 1.5362</strain>
    </source>
</reference>
<sequence length="288" mass="31460">MVPPSPSDYNRDAGDWMPRARARGGYVGVRVTADGLAVESPGGGLELVGFESYVRRNTHERPFAVVNDFIGTSVALALGVPVPPNAILEYRSERGHLSLAYGKGGMTTPPLTSSALKEAVKGDPWAATGIVVLDQWILNEDRYENVLQLPGRELVAIDHDNALLGHENPLDPTAALLASRDRVLTRHELVEHLPSWDNVLGWVARAKAITDAELRRMCLRCYDSDLVSASLRDALADFLIYRRQSVGAMMETLRKSYSVFTDDLLTSEEADPDDDGDVAPMVPGQVNP</sequence>
<evidence type="ECO:0000313" key="3">
    <source>
        <dbReference type="Proteomes" id="UP000662111"/>
    </source>
</evidence>
<protein>
    <submittedName>
        <fullName evidence="2">Uncharacterized protein</fullName>
    </submittedName>
</protein>
<proteinExistence type="predicted"/>
<evidence type="ECO:0000313" key="2">
    <source>
        <dbReference type="EMBL" id="GGK75104.1"/>
    </source>
</evidence>
<feature type="region of interest" description="Disordered" evidence="1">
    <location>
        <begin position="268"/>
        <end position="288"/>
    </location>
</feature>